<evidence type="ECO:0000256" key="1">
    <source>
        <dbReference type="SAM" id="MobiDB-lite"/>
    </source>
</evidence>
<dbReference type="Proteomes" id="UP001148838">
    <property type="component" value="Unassembled WGS sequence"/>
</dbReference>
<gene>
    <name evidence="2" type="ORF">ANN_24836</name>
</gene>
<feature type="region of interest" description="Disordered" evidence="1">
    <location>
        <begin position="193"/>
        <end position="212"/>
    </location>
</feature>
<dbReference type="EMBL" id="JAJSOF020000038">
    <property type="protein sequence ID" value="KAJ4427219.1"/>
    <property type="molecule type" value="Genomic_DNA"/>
</dbReference>
<comment type="caution">
    <text evidence="2">The sequence shown here is derived from an EMBL/GenBank/DDBJ whole genome shotgun (WGS) entry which is preliminary data.</text>
</comment>
<reference evidence="2 3" key="1">
    <citation type="journal article" date="2022" name="Allergy">
        <title>Genome assembly and annotation of Periplaneta americana reveal a comprehensive cockroach allergen profile.</title>
        <authorList>
            <person name="Wang L."/>
            <person name="Xiong Q."/>
            <person name="Saelim N."/>
            <person name="Wang L."/>
            <person name="Nong W."/>
            <person name="Wan A.T."/>
            <person name="Shi M."/>
            <person name="Liu X."/>
            <person name="Cao Q."/>
            <person name="Hui J.H.L."/>
            <person name="Sookrung N."/>
            <person name="Leung T.F."/>
            <person name="Tungtrongchitr A."/>
            <person name="Tsui S.K.W."/>
        </authorList>
    </citation>
    <scope>NUCLEOTIDE SEQUENCE [LARGE SCALE GENOMIC DNA]</scope>
    <source>
        <strain evidence="2">PWHHKU_190912</strain>
    </source>
</reference>
<evidence type="ECO:0000313" key="2">
    <source>
        <dbReference type="EMBL" id="KAJ4427219.1"/>
    </source>
</evidence>
<organism evidence="2 3">
    <name type="scientific">Periplaneta americana</name>
    <name type="common">American cockroach</name>
    <name type="synonym">Blatta americana</name>
    <dbReference type="NCBI Taxonomy" id="6978"/>
    <lineage>
        <taxon>Eukaryota</taxon>
        <taxon>Metazoa</taxon>
        <taxon>Ecdysozoa</taxon>
        <taxon>Arthropoda</taxon>
        <taxon>Hexapoda</taxon>
        <taxon>Insecta</taxon>
        <taxon>Pterygota</taxon>
        <taxon>Neoptera</taxon>
        <taxon>Polyneoptera</taxon>
        <taxon>Dictyoptera</taxon>
        <taxon>Blattodea</taxon>
        <taxon>Blattoidea</taxon>
        <taxon>Blattidae</taxon>
        <taxon>Blattinae</taxon>
        <taxon>Periplaneta</taxon>
    </lineage>
</organism>
<name>A0ABQ8S005_PERAM</name>
<keyword evidence="3" id="KW-1185">Reference proteome</keyword>
<dbReference type="PROSITE" id="PS51257">
    <property type="entry name" value="PROKAR_LIPOPROTEIN"/>
    <property type="match status" value="1"/>
</dbReference>
<accession>A0ABQ8S005</accession>
<evidence type="ECO:0000313" key="3">
    <source>
        <dbReference type="Proteomes" id="UP001148838"/>
    </source>
</evidence>
<sequence>MKIHDTIENRIRDLPDLQLYALTATLSCLPRIQIFKYFTDEHSHLAGVKADFRRVRNAIKQCAEDKVNESPTQIVLHAVSQVSGEEVIMMLPDENTLKRQDSGGYNTVLERKKKVITFNKKRKNLRVCSEVILMLRLISTGTKNNTDIIMQGYSPTDTREEMDNESVSQFSENEILSVLCSASKTGETSVNINKGVLPDNSNAKENRPSQNGLLQIRDYPSSVTDVDDPEEFVSATYSTSLHSSEQGLQRALQLQELKALHERSNTEESRRIQSLCLGASYVVRWELAKALKPFTDVNLVQSMRVQFQDELIDLQSNVEFITKCREYDLTSAEVLKNEQDEISQDELIRCHYVSLDICVRTILFSRLKIAKFKHRSRLTDEHILSQMRIAVNSLEIDFRVLGDKNTHVK</sequence>
<protein>
    <submittedName>
        <fullName evidence="2">Uncharacterized protein</fullName>
    </submittedName>
</protein>
<proteinExistence type="predicted"/>